<dbReference type="EMBL" id="CAADFX010000024">
    <property type="protein sequence ID" value="VFK54893.1"/>
    <property type="molecule type" value="Genomic_DNA"/>
</dbReference>
<evidence type="ECO:0000313" key="3">
    <source>
        <dbReference type="EMBL" id="VFK57689.1"/>
    </source>
</evidence>
<proteinExistence type="predicted"/>
<accession>A0A450ZM43</accession>
<dbReference type="InterPro" id="IPR012312">
    <property type="entry name" value="Hemerythrin-like"/>
</dbReference>
<dbReference type="Pfam" id="PF01814">
    <property type="entry name" value="Hemerythrin"/>
    <property type="match status" value="1"/>
</dbReference>
<dbReference type="AlphaFoldDB" id="A0A450ZM43"/>
<sequence>MIVLEEVVIMITFDELNTQNHDLTELSNVLLYLIADRAMCDTKIVYKLFSQYFEEVHQHLDILDHLYPILLADRDHKANNAANNFMSGEQEIKKIIAKYLKTWFSKKKHELIIKNYEEFLQDTQTLFHLVLDRIQDETEHLYPLVRRMGFEG</sequence>
<name>A0A450ZM43_9GAMM</name>
<organism evidence="2">
    <name type="scientific">Candidatus Kentrum sp. TUN</name>
    <dbReference type="NCBI Taxonomy" id="2126343"/>
    <lineage>
        <taxon>Bacteria</taxon>
        <taxon>Pseudomonadati</taxon>
        <taxon>Pseudomonadota</taxon>
        <taxon>Gammaproteobacteria</taxon>
        <taxon>Candidatus Kentrum</taxon>
    </lineage>
</organism>
<dbReference type="EMBL" id="CAADFY010000124">
    <property type="protein sequence ID" value="VFK57689.1"/>
    <property type="molecule type" value="Genomic_DNA"/>
</dbReference>
<reference evidence="2" key="1">
    <citation type="submission" date="2019-02" db="EMBL/GenBank/DDBJ databases">
        <authorList>
            <person name="Gruber-Vodicka R. H."/>
            <person name="Seah K. B. B."/>
        </authorList>
    </citation>
    <scope>NUCLEOTIDE SEQUENCE</scope>
    <source>
        <strain evidence="2">BECK_BY1</strain>
        <strain evidence="4">BECK_BY2</strain>
        <strain evidence="3">BECK_BY3</strain>
    </source>
</reference>
<protein>
    <recommendedName>
        <fullName evidence="1">Hemerythrin-like domain-containing protein</fullName>
    </recommendedName>
</protein>
<evidence type="ECO:0000313" key="4">
    <source>
        <dbReference type="EMBL" id="VFK66471.1"/>
    </source>
</evidence>
<feature type="domain" description="Hemerythrin-like" evidence="1">
    <location>
        <begin position="14"/>
        <end position="145"/>
    </location>
</feature>
<evidence type="ECO:0000259" key="1">
    <source>
        <dbReference type="Pfam" id="PF01814"/>
    </source>
</evidence>
<dbReference type="EMBL" id="CAADFV010000122">
    <property type="protein sequence ID" value="VFK66471.1"/>
    <property type="molecule type" value="Genomic_DNA"/>
</dbReference>
<gene>
    <name evidence="2" type="ORF">BECKTUN1418D_GA0071000_102422</name>
    <name evidence="4" type="ORF">BECKTUN1418E_GA0071001_11222</name>
    <name evidence="3" type="ORF">BECKTUN1418F_GA0071002_11242</name>
</gene>
<evidence type="ECO:0000313" key="2">
    <source>
        <dbReference type="EMBL" id="VFK54893.1"/>
    </source>
</evidence>